<dbReference type="Gene3D" id="3.40.190.150">
    <property type="entry name" value="Bordetella uptake gene, domain 1"/>
    <property type="match status" value="1"/>
</dbReference>
<dbReference type="PANTHER" id="PTHR42928">
    <property type="entry name" value="TRICARBOXYLATE-BINDING PROTEIN"/>
    <property type="match status" value="1"/>
</dbReference>
<reference evidence="4" key="1">
    <citation type="journal article" date="2019" name="Int. J. Syst. Evol. Microbiol.">
        <title>The Global Catalogue of Microorganisms (GCM) 10K type strain sequencing project: providing services to taxonomists for standard genome sequencing and annotation.</title>
        <authorList>
            <consortium name="The Broad Institute Genomics Platform"/>
            <consortium name="The Broad Institute Genome Sequencing Center for Infectious Disease"/>
            <person name="Wu L."/>
            <person name="Ma J."/>
        </authorList>
    </citation>
    <scope>NUCLEOTIDE SEQUENCE [LARGE SCALE GENOMIC DNA]</scope>
    <source>
        <strain evidence="4">CCUG 39402</strain>
    </source>
</reference>
<evidence type="ECO:0000256" key="1">
    <source>
        <dbReference type="ARBA" id="ARBA00006987"/>
    </source>
</evidence>
<dbReference type="EMBL" id="JBHSRS010000083">
    <property type="protein sequence ID" value="MFC6283533.1"/>
    <property type="molecule type" value="Genomic_DNA"/>
</dbReference>
<protein>
    <submittedName>
        <fullName evidence="3">Bug family tripartite tricarboxylate transporter substrate binding protein</fullName>
    </submittedName>
</protein>
<feature type="signal peptide" evidence="2">
    <location>
        <begin position="1"/>
        <end position="24"/>
    </location>
</feature>
<keyword evidence="4" id="KW-1185">Reference proteome</keyword>
<sequence>MHPLFKSFAALAFGFAASAGHAQAYPSKPIKLIVPYAVGQGTDIAARYVGDELAKALNQPIIVDNRPGAGGNIGTQIASKSPADGYTLLIGTNATHAANSFLYTNPGFDPQADFEPIAMVGILPLVYVTAPNNPISNIPDLVRAARAKPDGLNTAISTTTCRMAHELFKQRAEAPMFPVDFKGSAQALTAVIGGQVEYMVDTITSLRTAVLNGQVKALGVTSAKSSKLLPGVKSIAEQGVAGYELVGWTVLYAPKGLPPETARILAAAVSSTLARPNVQEKLLQLGIDPLAMTGDTLKTFTANEKEKWGRLIHGAGLKPN</sequence>
<dbReference type="InterPro" id="IPR005064">
    <property type="entry name" value="BUG"/>
</dbReference>
<keyword evidence="2" id="KW-0732">Signal</keyword>
<dbReference type="PANTHER" id="PTHR42928:SF5">
    <property type="entry name" value="BLR1237 PROTEIN"/>
    <property type="match status" value="1"/>
</dbReference>
<proteinExistence type="inferred from homology"/>
<dbReference type="InterPro" id="IPR042100">
    <property type="entry name" value="Bug_dom1"/>
</dbReference>
<feature type="chain" id="PRO_5045692974" evidence="2">
    <location>
        <begin position="25"/>
        <end position="320"/>
    </location>
</feature>
<evidence type="ECO:0000313" key="4">
    <source>
        <dbReference type="Proteomes" id="UP001596270"/>
    </source>
</evidence>
<name>A0ABW1U1S6_9BURK</name>
<dbReference type="PIRSF" id="PIRSF017082">
    <property type="entry name" value="YflP"/>
    <property type="match status" value="1"/>
</dbReference>
<dbReference type="Proteomes" id="UP001596270">
    <property type="component" value="Unassembled WGS sequence"/>
</dbReference>
<evidence type="ECO:0000313" key="3">
    <source>
        <dbReference type="EMBL" id="MFC6283533.1"/>
    </source>
</evidence>
<comment type="similarity">
    <text evidence="1">Belongs to the UPF0065 (bug) family.</text>
</comment>
<dbReference type="Pfam" id="PF03401">
    <property type="entry name" value="TctC"/>
    <property type="match status" value="1"/>
</dbReference>
<evidence type="ECO:0000256" key="2">
    <source>
        <dbReference type="SAM" id="SignalP"/>
    </source>
</evidence>
<gene>
    <name evidence="3" type="ORF">ACFQND_20075</name>
</gene>
<dbReference type="SUPFAM" id="SSF53850">
    <property type="entry name" value="Periplasmic binding protein-like II"/>
    <property type="match status" value="1"/>
</dbReference>
<dbReference type="Gene3D" id="3.40.190.10">
    <property type="entry name" value="Periplasmic binding protein-like II"/>
    <property type="match status" value="1"/>
</dbReference>
<dbReference type="RefSeq" id="WP_371438159.1">
    <property type="nucleotide sequence ID" value="NZ_JBHSRS010000083.1"/>
</dbReference>
<accession>A0ABW1U1S6</accession>
<organism evidence="3 4">
    <name type="scientific">Polaromonas aquatica</name>
    <dbReference type="NCBI Taxonomy" id="332657"/>
    <lineage>
        <taxon>Bacteria</taxon>
        <taxon>Pseudomonadati</taxon>
        <taxon>Pseudomonadota</taxon>
        <taxon>Betaproteobacteria</taxon>
        <taxon>Burkholderiales</taxon>
        <taxon>Comamonadaceae</taxon>
        <taxon>Polaromonas</taxon>
    </lineage>
</organism>
<comment type="caution">
    <text evidence="3">The sequence shown here is derived from an EMBL/GenBank/DDBJ whole genome shotgun (WGS) entry which is preliminary data.</text>
</comment>